<reference evidence="2 3" key="1">
    <citation type="submission" date="2024-04" db="EMBL/GenBank/DDBJ databases">
        <title>Tritrichomonas musculus Genome.</title>
        <authorList>
            <person name="Alves-Ferreira E."/>
            <person name="Grigg M."/>
            <person name="Lorenzi H."/>
            <person name="Galac M."/>
        </authorList>
    </citation>
    <scope>NUCLEOTIDE SEQUENCE [LARGE SCALE GENOMIC DNA]</scope>
    <source>
        <strain evidence="2 3">EAF2021</strain>
    </source>
</reference>
<sequence>MAQNVCQYIESEIFDNIPYNYITFTREQSTGSTTLKYREKKFIIDAPIGCGKSSAVCKWIYKTVLNQNGSSICSRDNQEYPAESKFILIVPTINIASEFYNKIYRDIILLNDIGECEMNKYLTLCIRDGAFDEFKKAFTKNVKIIITTYSTASRCLGSLVELSYQSRRDKDSVDNKQSLAASDDIDLDNYTLIIDEAHLLLNNIPLIEIIRDFNNVGLLSATINDIAGLSVFKDYRIIKPDVKTQYNRNIFIHQLGNKQEEISASKAGVSFRAGNKVPVCETAEGNFAEQIIELIQKEKPNYDKILIKIEDKNEGMLLKKAILADSDFSVAIYNGDKKEVIVDENGKIYDILNKNREIDVIIATSTIQAGQSLKENILQIFIQTPLDTVSSVEQFIGRNRLNNSTTHLFLNIVDSEKRQCKVRQSLSRYEYRLNKLRANTWNNMTIDSWCKVLKKLGKVSVTVKIHMENLAQPKDTSKQATIASVEGNVKNNKVAVENPSKFSGKQINKEFNGLKKLYKYYGFKKPPANYKIIMTKRLVDDKRVRMYKLIEIEQQQIEQEIEQQQIEQPVNESDLIDQFGSTQLCCDNETAKPILDKKELNKIFKGKKELYKYYDINECPQGYIIQTKTLNEGGKRIRAYWLSKLL</sequence>
<dbReference type="InterPro" id="IPR011545">
    <property type="entry name" value="DEAD/DEAH_box_helicase_dom"/>
</dbReference>
<dbReference type="Pfam" id="PF00270">
    <property type="entry name" value="DEAD"/>
    <property type="match status" value="1"/>
</dbReference>
<feature type="domain" description="Helicase ATP-binding" evidence="1">
    <location>
        <begin position="33"/>
        <end position="241"/>
    </location>
</feature>
<protein>
    <recommendedName>
        <fullName evidence="1">Helicase ATP-binding domain-containing protein</fullName>
    </recommendedName>
</protein>
<proteinExistence type="predicted"/>
<evidence type="ECO:0000259" key="1">
    <source>
        <dbReference type="PROSITE" id="PS51192"/>
    </source>
</evidence>
<dbReference type="PROSITE" id="PS51192">
    <property type="entry name" value="HELICASE_ATP_BIND_1"/>
    <property type="match status" value="1"/>
</dbReference>
<dbReference type="Proteomes" id="UP001470230">
    <property type="component" value="Unassembled WGS sequence"/>
</dbReference>
<name>A0ABR2JXW7_9EUKA</name>
<keyword evidence="3" id="KW-1185">Reference proteome</keyword>
<accession>A0ABR2JXW7</accession>
<dbReference type="InterPro" id="IPR027417">
    <property type="entry name" value="P-loop_NTPase"/>
</dbReference>
<gene>
    <name evidence="2" type="ORF">M9Y10_042685</name>
</gene>
<dbReference type="EMBL" id="JAPFFF010000008">
    <property type="protein sequence ID" value="KAK8883591.1"/>
    <property type="molecule type" value="Genomic_DNA"/>
</dbReference>
<dbReference type="SMART" id="SM00487">
    <property type="entry name" value="DEXDc"/>
    <property type="match status" value="1"/>
</dbReference>
<dbReference type="InterPro" id="IPR014001">
    <property type="entry name" value="Helicase_ATP-bd"/>
</dbReference>
<comment type="caution">
    <text evidence="2">The sequence shown here is derived from an EMBL/GenBank/DDBJ whole genome shotgun (WGS) entry which is preliminary data.</text>
</comment>
<organism evidence="2 3">
    <name type="scientific">Tritrichomonas musculus</name>
    <dbReference type="NCBI Taxonomy" id="1915356"/>
    <lineage>
        <taxon>Eukaryota</taxon>
        <taxon>Metamonada</taxon>
        <taxon>Parabasalia</taxon>
        <taxon>Tritrichomonadida</taxon>
        <taxon>Tritrichomonadidae</taxon>
        <taxon>Tritrichomonas</taxon>
    </lineage>
</organism>
<dbReference type="SUPFAM" id="SSF52540">
    <property type="entry name" value="P-loop containing nucleoside triphosphate hydrolases"/>
    <property type="match status" value="1"/>
</dbReference>
<dbReference type="Gene3D" id="3.40.50.300">
    <property type="entry name" value="P-loop containing nucleotide triphosphate hydrolases"/>
    <property type="match status" value="2"/>
</dbReference>
<evidence type="ECO:0000313" key="3">
    <source>
        <dbReference type="Proteomes" id="UP001470230"/>
    </source>
</evidence>
<evidence type="ECO:0000313" key="2">
    <source>
        <dbReference type="EMBL" id="KAK8883591.1"/>
    </source>
</evidence>